<evidence type="ECO:0000256" key="4">
    <source>
        <dbReference type="ARBA" id="ARBA00023015"/>
    </source>
</evidence>
<name>A0A2G5SXI5_9PELO</name>
<gene>
    <name evidence="9" type="primary">Cnig_chr_X.g25109</name>
    <name evidence="9" type="ORF">B9Z55_025109</name>
</gene>
<dbReference type="Pfam" id="PF00856">
    <property type="entry name" value="SET"/>
    <property type="match status" value="1"/>
</dbReference>
<dbReference type="InterPro" id="IPR001214">
    <property type="entry name" value="SET_dom"/>
</dbReference>
<dbReference type="SMART" id="SM00317">
    <property type="entry name" value="SET"/>
    <property type="match status" value="1"/>
</dbReference>
<sequence>MARKTAKTSGQLPRKQMPVRQMKKNNRDDEVENEIAFKRQDEIKKAIEEVSKTTMEVLNQGKTVTNPELTAFHLAEDKIQRNDEEMEVSDDDSDIEMSLDNCMENPRFKSTPGEASISNALPTDDSENPPLNFFFPIVSNVDGLIEPQLSNFPDTNQDVKFVRTKILEAYENGVHGYELDAHEHSEQLLFEVMKRLLPTTNNADLLYLALHSVFPNIGTHLEISKMFPKLCQKYASEDESLVGLEEWKAPEEQVEDVPVLRRLAEPEVLQHFIVKQMNLKVEKRDVRCSKACFRNLRPAYFEEILEKLDSRGNPSEVKLYVARRVTNAKIAAFLNDLLFRSEASITQFCEHAKPHARTHPKYNTCAKWFKVLMDNSTIPGSSSFATTMEQYKEDQADYKNRIYRFRVAVNNKSPTVHPLTPCNHVGSCGPKRLHCSCKKYCTAACQCRYDCSMKFPGCNCEEVDGQSCGTSTCPCVFLQLECNPLTCNTCLKKDNDTSEHPPCANETLGRGAMVVIDVKKSGVPQIEGNGAFLGEAVRKHQCLGEYVGEVIPDEEVERRGQVDHFSCSYIFGLGEDFEAAVDARRTGNNLRFVNHSKKPNCAVRRMVVHGKVLIGFYALEDLKEGTELFFDYGYSKSDQKHFFGSASSSKKK</sequence>
<reference evidence="10" key="1">
    <citation type="submission" date="2017-10" db="EMBL/GenBank/DDBJ databases">
        <title>Rapid genome shrinkage in a self-fertile nematode reveals novel sperm competition proteins.</title>
        <authorList>
            <person name="Yin D."/>
            <person name="Schwarz E.M."/>
            <person name="Thomas C.G."/>
            <person name="Felde R.L."/>
            <person name="Korf I.F."/>
            <person name="Cutter A.D."/>
            <person name="Schartner C.M."/>
            <person name="Ralston E.J."/>
            <person name="Meyer B.J."/>
            <person name="Haag E.S."/>
        </authorList>
    </citation>
    <scope>NUCLEOTIDE SEQUENCE [LARGE SCALE GENOMIC DNA]</scope>
    <source>
        <strain evidence="10">JU1422</strain>
    </source>
</reference>
<organism evidence="9 10">
    <name type="scientific">Caenorhabditis nigoni</name>
    <dbReference type="NCBI Taxonomy" id="1611254"/>
    <lineage>
        <taxon>Eukaryota</taxon>
        <taxon>Metazoa</taxon>
        <taxon>Ecdysozoa</taxon>
        <taxon>Nematoda</taxon>
        <taxon>Chromadorea</taxon>
        <taxon>Rhabditida</taxon>
        <taxon>Rhabditina</taxon>
        <taxon>Rhabditomorpha</taxon>
        <taxon>Rhabditoidea</taxon>
        <taxon>Rhabditidae</taxon>
        <taxon>Peloderinae</taxon>
        <taxon>Caenorhabditis</taxon>
    </lineage>
</organism>
<dbReference type="Proteomes" id="UP000230233">
    <property type="component" value="Chromosome X"/>
</dbReference>
<dbReference type="EMBL" id="PDUG01000006">
    <property type="protein sequence ID" value="PIC19629.1"/>
    <property type="molecule type" value="Genomic_DNA"/>
</dbReference>
<dbReference type="GO" id="GO:0031507">
    <property type="term" value="P:heterochromatin formation"/>
    <property type="evidence" value="ECO:0007669"/>
    <property type="project" value="TreeGrafter"/>
</dbReference>
<evidence type="ECO:0000256" key="5">
    <source>
        <dbReference type="ARBA" id="ARBA00023163"/>
    </source>
</evidence>
<proteinExistence type="predicted"/>
<dbReference type="PROSITE" id="PS50280">
    <property type="entry name" value="SET"/>
    <property type="match status" value="1"/>
</dbReference>
<feature type="domain" description="CXC" evidence="8">
    <location>
        <begin position="399"/>
        <end position="507"/>
    </location>
</feature>
<evidence type="ECO:0000256" key="1">
    <source>
        <dbReference type="ARBA" id="ARBA00022603"/>
    </source>
</evidence>
<evidence type="ECO:0000259" key="8">
    <source>
        <dbReference type="PROSITE" id="PS51633"/>
    </source>
</evidence>
<evidence type="ECO:0000256" key="3">
    <source>
        <dbReference type="ARBA" id="ARBA00022691"/>
    </source>
</evidence>
<dbReference type="InterPro" id="IPR045318">
    <property type="entry name" value="EZH1/2-like"/>
</dbReference>
<accession>A0A2G5SXI5</accession>
<dbReference type="GO" id="GO:0046976">
    <property type="term" value="F:histone H3K27 methyltransferase activity"/>
    <property type="evidence" value="ECO:0007669"/>
    <property type="project" value="TreeGrafter"/>
</dbReference>
<dbReference type="GO" id="GO:0003682">
    <property type="term" value="F:chromatin binding"/>
    <property type="evidence" value="ECO:0007669"/>
    <property type="project" value="TreeGrafter"/>
</dbReference>
<dbReference type="GO" id="GO:0035098">
    <property type="term" value="C:ESC/E(Z) complex"/>
    <property type="evidence" value="ECO:0007669"/>
    <property type="project" value="TreeGrafter"/>
</dbReference>
<evidence type="ECO:0000313" key="10">
    <source>
        <dbReference type="Proteomes" id="UP000230233"/>
    </source>
</evidence>
<feature type="domain" description="SET" evidence="7">
    <location>
        <begin position="514"/>
        <end position="633"/>
    </location>
</feature>
<keyword evidence="2" id="KW-0808">Transferase</keyword>
<feature type="region of interest" description="Disordered" evidence="6">
    <location>
        <begin position="1"/>
        <end position="32"/>
    </location>
</feature>
<dbReference type="InterPro" id="IPR026489">
    <property type="entry name" value="CXC_dom"/>
</dbReference>
<dbReference type="PROSITE" id="PS51633">
    <property type="entry name" value="CXC"/>
    <property type="match status" value="1"/>
</dbReference>
<comment type="caution">
    <text evidence="9">The sequence shown here is derived from an EMBL/GenBank/DDBJ whole genome shotgun (WGS) entry which is preliminary data.</text>
</comment>
<keyword evidence="3" id="KW-0949">S-adenosyl-L-methionine</keyword>
<dbReference type="PANTHER" id="PTHR45747">
    <property type="entry name" value="HISTONE-LYSINE N-METHYLTRANSFERASE E(Z)"/>
    <property type="match status" value="1"/>
</dbReference>
<dbReference type="GO" id="GO:0032259">
    <property type="term" value="P:methylation"/>
    <property type="evidence" value="ECO:0007669"/>
    <property type="project" value="UniProtKB-KW"/>
</dbReference>
<dbReference type="OrthoDB" id="6141102at2759"/>
<protein>
    <submittedName>
        <fullName evidence="9">Uncharacterized protein</fullName>
    </submittedName>
</protein>
<keyword evidence="4" id="KW-0805">Transcription regulation</keyword>
<dbReference type="PANTHER" id="PTHR45747:SF4">
    <property type="entry name" value="HISTONE-LYSINE N-METHYLTRANSFERASE E(Z)"/>
    <property type="match status" value="1"/>
</dbReference>
<dbReference type="AlphaFoldDB" id="A0A2G5SXI5"/>
<keyword evidence="5" id="KW-0804">Transcription</keyword>
<evidence type="ECO:0000313" key="9">
    <source>
        <dbReference type="EMBL" id="PIC19629.1"/>
    </source>
</evidence>
<keyword evidence="10" id="KW-1185">Reference proteome</keyword>
<evidence type="ECO:0000256" key="6">
    <source>
        <dbReference type="SAM" id="MobiDB-lite"/>
    </source>
</evidence>
<evidence type="ECO:0000259" key="7">
    <source>
        <dbReference type="PROSITE" id="PS50280"/>
    </source>
</evidence>
<dbReference type="Gene3D" id="2.170.270.10">
    <property type="entry name" value="SET domain"/>
    <property type="match status" value="1"/>
</dbReference>
<dbReference type="InterPro" id="IPR046341">
    <property type="entry name" value="SET_dom_sf"/>
</dbReference>
<keyword evidence="1" id="KW-0489">Methyltransferase</keyword>
<dbReference type="STRING" id="1611254.A0A2G5SXI5"/>
<evidence type="ECO:0000256" key="2">
    <source>
        <dbReference type="ARBA" id="ARBA00022679"/>
    </source>
</evidence>
<dbReference type="SUPFAM" id="SSF82199">
    <property type="entry name" value="SET domain"/>
    <property type="match status" value="1"/>
</dbReference>